<organism evidence="2 3">
    <name type="scientific">Methanosarcina baikalica</name>
    <dbReference type="NCBI Taxonomy" id="3073890"/>
    <lineage>
        <taxon>Archaea</taxon>
        <taxon>Methanobacteriati</taxon>
        <taxon>Methanobacteriota</taxon>
        <taxon>Stenosarchaea group</taxon>
        <taxon>Methanomicrobia</taxon>
        <taxon>Methanosarcinales</taxon>
        <taxon>Methanosarcinaceae</taxon>
        <taxon>Methanosarcina</taxon>
    </lineage>
</organism>
<protein>
    <submittedName>
        <fullName evidence="2">Uncharacterized protein</fullName>
    </submittedName>
</protein>
<feature type="transmembrane region" description="Helical" evidence="1">
    <location>
        <begin position="101"/>
        <end position="121"/>
    </location>
</feature>
<feature type="transmembrane region" description="Helical" evidence="1">
    <location>
        <begin position="151"/>
        <end position="169"/>
    </location>
</feature>
<reference evidence="3" key="1">
    <citation type="submission" date="2023-07" db="EMBL/GenBank/DDBJ databases">
        <title>Whole-genome sequencing of a new Methanosarcina sp. Z-7115.</title>
        <authorList>
            <person name="Zhilina T.N."/>
            <person name="Merkel A.Y."/>
        </authorList>
    </citation>
    <scope>NUCLEOTIDE SEQUENCE [LARGE SCALE GENOMIC DNA]</scope>
    <source>
        <strain evidence="3">Z-7115</strain>
    </source>
</reference>
<evidence type="ECO:0000313" key="2">
    <source>
        <dbReference type="EMBL" id="MDR7666598.1"/>
    </source>
</evidence>
<dbReference type="RefSeq" id="WP_310576625.1">
    <property type="nucleotide sequence ID" value="NZ_JAVKPK010000057.1"/>
</dbReference>
<evidence type="ECO:0000256" key="1">
    <source>
        <dbReference type="SAM" id="Phobius"/>
    </source>
</evidence>
<feature type="transmembrane region" description="Helical" evidence="1">
    <location>
        <begin position="56"/>
        <end position="81"/>
    </location>
</feature>
<gene>
    <name evidence="2" type="ORF">RG963_12565</name>
</gene>
<dbReference type="Proteomes" id="UP001246244">
    <property type="component" value="Unassembled WGS sequence"/>
</dbReference>
<keyword evidence="1" id="KW-1133">Transmembrane helix</keyword>
<sequence length="278" mass="33171">MDINLTENGFTGNIDLIQLLPTMVILFSAIIYYFGVRWGETHVEEYNVASQYFAGILFMINFVLKPYVVIYGVISFIEFIFELFSEYNTFQLSFFKSEINLFLNYIPYLLIFVEYITLRFIRSNVKKFEEMRKSLIKFNEFDCTKIKTWEWLLLESTPYLAIFIIYGLYKLNELYKLSMPLIILPSFLIAFLIFTNLAFCEGYCEAHYPRGNVYCKNGRIIKGIILKYANYVYLLTENEKCLINRDDISYIEERGNSKKLCVKYFTFAYFQERFIKKK</sequence>
<keyword evidence="1" id="KW-0812">Transmembrane</keyword>
<name>A0ABU2D3N6_9EURY</name>
<keyword evidence="3" id="KW-1185">Reference proteome</keyword>
<feature type="transmembrane region" description="Helical" evidence="1">
    <location>
        <begin position="181"/>
        <end position="200"/>
    </location>
</feature>
<comment type="caution">
    <text evidence="2">The sequence shown here is derived from an EMBL/GenBank/DDBJ whole genome shotgun (WGS) entry which is preliminary data.</text>
</comment>
<proteinExistence type="predicted"/>
<keyword evidence="1" id="KW-0472">Membrane</keyword>
<feature type="transmembrane region" description="Helical" evidence="1">
    <location>
        <begin position="16"/>
        <end position="35"/>
    </location>
</feature>
<accession>A0ABU2D3N6</accession>
<dbReference type="Gene3D" id="2.30.30.100">
    <property type="match status" value="1"/>
</dbReference>
<evidence type="ECO:0000313" key="3">
    <source>
        <dbReference type="Proteomes" id="UP001246244"/>
    </source>
</evidence>
<dbReference type="EMBL" id="JAVKPK010000057">
    <property type="protein sequence ID" value="MDR7666598.1"/>
    <property type="molecule type" value="Genomic_DNA"/>
</dbReference>